<accession>A0A1I3MVC2</accession>
<feature type="transmembrane region" description="Helical" evidence="6">
    <location>
        <begin position="214"/>
        <end position="236"/>
    </location>
</feature>
<feature type="transmembrane region" description="Helical" evidence="6">
    <location>
        <begin position="276"/>
        <end position="297"/>
    </location>
</feature>
<dbReference type="InterPro" id="IPR036259">
    <property type="entry name" value="MFS_trans_sf"/>
</dbReference>
<feature type="transmembrane region" description="Helical" evidence="6">
    <location>
        <begin position="44"/>
        <end position="66"/>
    </location>
</feature>
<evidence type="ECO:0000313" key="8">
    <source>
        <dbReference type="Proteomes" id="UP000199025"/>
    </source>
</evidence>
<feature type="transmembrane region" description="Helical" evidence="6">
    <location>
        <begin position="303"/>
        <end position="325"/>
    </location>
</feature>
<evidence type="ECO:0000313" key="7">
    <source>
        <dbReference type="EMBL" id="SFJ00730.1"/>
    </source>
</evidence>
<dbReference type="SUPFAM" id="SSF103473">
    <property type="entry name" value="MFS general substrate transporter"/>
    <property type="match status" value="1"/>
</dbReference>
<keyword evidence="4 6" id="KW-1133">Transmembrane helix</keyword>
<name>A0A1I3MVC2_9PSEU</name>
<organism evidence="7 8">
    <name type="scientific">Amycolatopsis sacchari</name>
    <dbReference type="NCBI Taxonomy" id="115433"/>
    <lineage>
        <taxon>Bacteria</taxon>
        <taxon>Bacillati</taxon>
        <taxon>Actinomycetota</taxon>
        <taxon>Actinomycetes</taxon>
        <taxon>Pseudonocardiales</taxon>
        <taxon>Pseudonocardiaceae</taxon>
        <taxon>Amycolatopsis</taxon>
    </lineage>
</organism>
<evidence type="ECO:0000256" key="5">
    <source>
        <dbReference type="ARBA" id="ARBA00023136"/>
    </source>
</evidence>
<dbReference type="EMBL" id="FORP01000002">
    <property type="protein sequence ID" value="SFJ00730.1"/>
    <property type="molecule type" value="Genomic_DNA"/>
</dbReference>
<keyword evidence="8" id="KW-1185">Reference proteome</keyword>
<keyword evidence="2" id="KW-1003">Cell membrane</keyword>
<feature type="transmembrane region" description="Helical" evidence="6">
    <location>
        <begin position="158"/>
        <end position="183"/>
    </location>
</feature>
<dbReference type="PANTHER" id="PTHR23513">
    <property type="entry name" value="INTEGRAL MEMBRANE EFFLUX PROTEIN-RELATED"/>
    <property type="match status" value="1"/>
</dbReference>
<proteinExistence type="predicted"/>
<evidence type="ECO:0000256" key="2">
    <source>
        <dbReference type="ARBA" id="ARBA00022475"/>
    </source>
</evidence>
<keyword evidence="5 6" id="KW-0472">Membrane</keyword>
<dbReference type="GO" id="GO:0022857">
    <property type="term" value="F:transmembrane transporter activity"/>
    <property type="evidence" value="ECO:0007669"/>
    <property type="project" value="InterPro"/>
</dbReference>
<protein>
    <submittedName>
        <fullName evidence="7">Predicted arabinose efflux permease, MFS family</fullName>
    </submittedName>
</protein>
<dbReference type="AlphaFoldDB" id="A0A1I3MVC2"/>
<dbReference type="STRING" id="115433.SAMN05421835_102482"/>
<evidence type="ECO:0000256" key="3">
    <source>
        <dbReference type="ARBA" id="ARBA00022692"/>
    </source>
</evidence>
<feature type="transmembrane region" description="Helical" evidence="6">
    <location>
        <begin position="367"/>
        <end position="385"/>
    </location>
</feature>
<gene>
    <name evidence="7" type="ORF">SAMN05421835_102482</name>
</gene>
<dbReference type="Pfam" id="PF07690">
    <property type="entry name" value="MFS_1"/>
    <property type="match status" value="1"/>
</dbReference>
<feature type="transmembrane region" description="Helical" evidence="6">
    <location>
        <begin position="337"/>
        <end position="361"/>
    </location>
</feature>
<feature type="transmembrane region" description="Helical" evidence="6">
    <location>
        <begin position="248"/>
        <end position="269"/>
    </location>
</feature>
<comment type="subcellular location">
    <subcellularLocation>
        <location evidence="1">Cell membrane</location>
        <topology evidence="1">Multi-pass membrane protein</topology>
    </subcellularLocation>
</comment>
<evidence type="ECO:0000256" key="1">
    <source>
        <dbReference type="ARBA" id="ARBA00004651"/>
    </source>
</evidence>
<keyword evidence="3 6" id="KW-0812">Transmembrane</keyword>
<dbReference type="InterPro" id="IPR011701">
    <property type="entry name" value="MFS"/>
</dbReference>
<feature type="transmembrane region" description="Helical" evidence="6">
    <location>
        <begin position="87"/>
        <end position="109"/>
    </location>
</feature>
<reference evidence="7 8" key="1">
    <citation type="submission" date="2016-10" db="EMBL/GenBank/DDBJ databases">
        <authorList>
            <person name="de Groot N.N."/>
        </authorList>
    </citation>
    <scope>NUCLEOTIDE SEQUENCE [LARGE SCALE GENOMIC DNA]</scope>
    <source>
        <strain evidence="7 8">DSM 44468</strain>
    </source>
</reference>
<dbReference type="GO" id="GO:0005886">
    <property type="term" value="C:plasma membrane"/>
    <property type="evidence" value="ECO:0007669"/>
    <property type="project" value="UniProtKB-SubCell"/>
</dbReference>
<sequence>MKPLAHKDFRWLLAGRTSGELGNAVAPVALAFAVLDRTGSAVDLGLVVGARSVASVLLVLFGGMLADRLPRSVILQGTELAATLTQAGIAASVLFGFASLPLLVGLSAVNGAVAAVSLPAASALTPQTVPETVLGQANAYVRIGANLGRFTGAALGGVLVAGLGAGGAIAVNAALFLCAGLCYRGIRVGLRPAPASRPLAELADGWREFASRTWVWAVVAQFCVVNAVNAGAVQVLGPVVADGTIGRAAWGFVLAAQTVGALAGGVLAARWQPRRALLVGVAVTFADALPVVLLAQAPLVPPLLVAGFVTGVAVELFTVAWDVSLQENIPPDRLARVYAYDILGSLVALPVGTVAAGPLAAHFGTRATLLGAAVLLTAATAAALLSRDIRTLRRISPRPSG</sequence>
<dbReference type="CDD" id="cd06173">
    <property type="entry name" value="MFS_MefA_like"/>
    <property type="match status" value="1"/>
</dbReference>
<evidence type="ECO:0000256" key="4">
    <source>
        <dbReference type="ARBA" id="ARBA00022989"/>
    </source>
</evidence>
<feature type="transmembrane region" description="Helical" evidence="6">
    <location>
        <begin position="21"/>
        <end position="38"/>
    </location>
</feature>
<evidence type="ECO:0000256" key="6">
    <source>
        <dbReference type="SAM" id="Phobius"/>
    </source>
</evidence>
<dbReference type="Gene3D" id="1.20.1250.20">
    <property type="entry name" value="MFS general substrate transporter like domains"/>
    <property type="match status" value="1"/>
</dbReference>
<dbReference type="Proteomes" id="UP000199025">
    <property type="component" value="Unassembled WGS sequence"/>
</dbReference>
<dbReference type="PANTHER" id="PTHR23513:SF11">
    <property type="entry name" value="STAPHYLOFERRIN A TRANSPORTER"/>
    <property type="match status" value="1"/>
</dbReference>